<dbReference type="EMBL" id="JARGDH010000002">
    <property type="protein sequence ID" value="KAL0276732.1"/>
    <property type="molecule type" value="Genomic_DNA"/>
</dbReference>
<protein>
    <submittedName>
        <fullName evidence="1">Uncharacterized protein</fullName>
    </submittedName>
</protein>
<evidence type="ECO:0000313" key="1">
    <source>
        <dbReference type="EMBL" id="KAL0276732.1"/>
    </source>
</evidence>
<dbReference type="AlphaFoldDB" id="A0AAW2I2W4"/>
<comment type="caution">
    <text evidence="1">The sequence shown here is derived from an EMBL/GenBank/DDBJ whole genome shotgun (WGS) entry which is preliminary data.</text>
</comment>
<name>A0AAW2I2W4_9NEOP</name>
<proteinExistence type="predicted"/>
<accession>A0AAW2I2W4</accession>
<sequence length="162" mass="17869">MGANQARSVQKGLSDEDVNFDHFHILRAIGKGSFGKAPGFLFYCPPDADLIWSTDAAAEANSVGRKLRSNDLSDIYLSKQHLEFHESVSSLRTETVGGNSCICWTTGSCMYICPSAKPDKYHFTSYNPFYTQLPIITYQAVFGSRESSWTNGCTSSTQTPTD</sequence>
<reference evidence="1" key="1">
    <citation type="journal article" date="2024" name="Gigascience">
        <title>Chromosome-level genome of the poultry shaft louse Menopon gallinae provides insight into the host-switching and adaptive evolution of parasitic lice.</title>
        <authorList>
            <person name="Xu Y."/>
            <person name="Ma L."/>
            <person name="Liu S."/>
            <person name="Liang Y."/>
            <person name="Liu Q."/>
            <person name="He Z."/>
            <person name="Tian L."/>
            <person name="Duan Y."/>
            <person name="Cai W."/>
            <person name="Li H."/>
            <person name="Song F."/>
        </authorList>
    </citation>
    <scope>NUCLEOTIDE SEQUENCE</scope>
    <source>
        <strain evidence="1">Cailab_2023a</strain>
    </source>
</reference>
<organism evidence="1">
    <name type="scientific">Menopon gallinae</name>
    <name type="common">poultry shaft louse</name>
    <dbReference type="NCBI Taxonomy" id="328185"/>
    <lineage>
        <taxon>Eukaryota</taxon>
        <taxon>Metazoa</taxon>
        <taxon>Ecdysozoa</taxon>
        <taxon>Arthropoda</taxon>
        <taxon>Hexapoda</taxon>
        <taxon>Insecta</taxon>
        <taxon>Pterygota</taxon>
        <taxon>Neoptera</taxon>
        <taxon>Paraneoptera</taxon>
        <taxon>Psocodea</taxon>
        <taxon>Troctomorpha</taxon>
        <taxon>Phthiraptera</taxon>
        <taxon>Amblycera</taxon>
        <taxon>Menoponidae</taxon>
        <taxon>Menopon</taxon>
    </lineage>
</organism>
<gene>
    <name evidence="1" type="ORF">PYX00_004242</name>
</gene>